<dbReference type="GO" id="GO:0005886">
    <property type="term" value="C:plasma membrane"/>
    <property type="evidence" value="ECO:0007669"/>
    <property type="project" value="UniProtKB-SubCell"/>
</dbReference>
<evidence type="ECO:0000256" key="7">
    <source>
        <dbReference type="ARBA" id="ARBA00022989"/>
    </source>
</evidence>
<dbReference type="InterPro" id="IPR002543">
    <property type="entry name" value="FtsK_dom"/>
</dbReference>
<dbReference type="PANTHER" id="PTHR22683:SF1">
    <property type="entry name" value="TYPE VII SECRETION SYSTEM PROTEIN ESSC"/>
    <property type="match status" value="1"/>
</dbReference>
<dbReference type="NCBIfam" id="TIGR03924">
    <property type="entry name" value="T7SS_EccC_a"/>
    <property type="match status" value="1"/>
</dbReference>
<reference evidence="12" key="1">
    <citation type="submission" date="2006-06" db="EMBL/GenBank/DDBJ databases">
        <title>Complete sequence of plasmid of Mycobacterium sp. MCS.</title>
        <authorList>
            <consortium name="US DOE Joint Genome Institute"/>
            <person name="Copeland A."/>
            <person name="Lucas S."/>
            <person name="Lapidus A."/>
            <person name="Barry K."/>
            <person name="Detter J.C."/>
            <person name="Glavina del Rio T."/>
            <person name="Hammon N."/>
            <person name="Israni S."/>
            <person name="Dalin E."/>
            <person name="Tice H."/>
            <person name="Pitluck S."/>
            <person name="Martinez M."/>
            <person name="Schmutz J."/>
            <person name="Larimer F."/>
            <person name="Land M."/>
            <person name="Hauser L."/>
            <person name="Kyrpides N."/>
            <person name="Kim E."/>
            <person name="Miller C.D."/>
            <person name="Hughes J.E."/>
            <person name="Anderson A.J."/>
            <person name="Sims R.C."/>
            <person name="Richardson P."/>
        </authorList>
    </citation>
    <scope>NUCLEOTIDE SEQUENCE [LARGE SCALE GENOMIC DNA]</scope>
    <source>
        <strain evidence="12">MCS</strain>
        <plasmid evidence="12">Plasmid1</plasmid>
    </source>
</reference>
<keyword evidence="7 10" id="KW-1133">Transmembrane helix</keyword>
<accession>A0A5Q5BTA8</accession>
<evidence type="ECO:0000256" key="5">
    <source>
        <dbReference type="ARBA" id="ARBA00022741"/>
    </source>
</evidence>
<dbReference type="InterPro" id="IPR023837">
    <property type="entry name" value="EccCb-like_Actinobacteria"/>
</dbReference>
<dbReference type="GO" id="GO:0051301">
    <property type="term" value="P:cell division"/>
    <property type="evidence" value="ECO:0007669"/>
    <property type="project" value="UniProtKB-KW"/>
</dbReference>
<dbReference type="GO" id="GO:0003677">
    <property type="term" value="F:DNA binding"/>
    <property type="evidence" value="ECO:0007669"/>
    <property type="project" value="InterPro"/>
</dbReference>
<dbReference type="InterPro" id="IPR050206">
    <property type="entry name" value="FtsK/SpoIIIE/SftA"/>
</dbReference>
<keyword evidence="5 9" id="KW-0547">Nucleotide-binding</keyword>
<dbReference type="PROSITE" id="PS50901">
    <property type="entry name" value="FTSK"/>
    <property type="match status" value="1"/>
</dbReference>
<protein>
    <submittedName>
        <fullName evidence="12">Cell division FtsK/SpoIIIE</fullName>
    </submittedName>
</protein>
<comment type="subcellular location">
    <subcellularLocation>
        <location evidence="1">Cell membrane</location>
        <topology evidence="1">Multi-pass membrane protein</topology>
    </subcellularLocation>
</comment>
<keyword evidence="8 10" id="KW-0472">Membrane</keyword>
<dbReference type="SMART" id="SM00382">
    <property type="entry name" value="AAA"/>
    <property type="match status" value="1"/>
</dbReference>
<geneLocation type="plasmid" evidence="12">
    <name>Plasmid1</name>
</geneLocation>
<dbReference type="InterPro" id="IPR023836">
    <property type="entry name" value="EccCa-like_Actinobacteria"/>
</dbReference>
<keyword evidence="2" id="KW-1003">Cell membrane</keyword>
<dbReference type="InterPro" id="IPR003593">
    <property type="entry name" value="AAA+_ATPase"/>
</dbReference>
<dbReference type="KEGG" id="mmc:Mmcs_5557"/>
<dbReference type="PANTHER" id="PTHR22683">
    <property type="entry name" value="SPORULATION PROTEIN RELATED"/>
    <property type="match status" value="1"/>
</dbReference>
<sequence>MRHRFSQRRRVAGPKSKAGDFTFEAPPELPRTIEVSAVKKALPWVFGVVIVGMVVMMFVSGFRQMNPLYLIFMAMMGIALFQSMQQQGGNSEMSTPEVNSERAEYLRYLSGKAAEIREVAAAQKASAEWSHPDPDVLEAALGSPRMWERGASDPDYLHIRVGRDEVKLDSKIKVKPVDSELDLEPVAKTALQHLRAVQQSIPHCPKAINFAGYGMIGVYGDRSVFAAAMRAWIAQLVCWHTPNDTALAVVSTHLESQWDWAKWLVHTESQDIDGAGPARFLSTSLRDVEAMLDPMLKDRTKLVDDKGAVNEAAVTKSNKHIVLIIDDPDAPPAVVRRISARDGVTVIAYRDTAGPDRDYATHPRELLLRVEAASEGAVRMDRWHNFRWQTFCAEPDVLDSQVTRHLARQMSKWDAGTIGRQDAESAAAQNMLSLLGISNAAKLDVGALWAPRTLPVGTGEPVDLEPLLQVPIGLQPSGAPLTIDLKDEADGGNGPHGLMIGMTGSGKSTLLKSMVFGLFARHSPDAVQAILTDFKDGAGFDAFVDYPHVVAVITNMEEKRSLVDRFGETLFGLLDLRGRIFNETGNQIKGAAFEGIREYNEARATPAGAHLPPMPYMFVWVDEFSLLLKDHPEMADVFDTVTRKGRSQGVFFLFASQTLDEGVIKRIPDNTQYRIGLKVASESISRRVIGSGDAYHIPDGKSVKGTGYFVRAPGAEPVKYRGFMLPDRYEPPTTINRRVISAKPRARVFTAARVDPDADTVIEEEIAAESVIEGPPRSLVLTVGPQLAAFYGKRPPQLWSPPLDDPIPLDSVLRQADAAPRRPGGPWWPLGEIDRPRQLNHGLLAYSLSEGNVSLLGMRKDEASSVVQTFILAAAARYAPSDVGFYVLSYGGPALAVVRDLPHVGAVGGQGRKELNLRMFGDLETVLARRRRLFEQNNILSLDEWRQKRSQGVPGLDDGFPTDIFVIVDGWENFLEDNTSLMNPKNPQMKSIEAFVGAGHGIHVMVTAADWIKLGNTIQNQINTRYELKLANSSTSQVRAKIEDKMIRPQDRIPADQPGRGINSAGDVIRFAVGRIDGQASMDDLDAKVRETVTRIAERNSGQRPAPQPRLLPTRIAAEQLPQDLGGERHAVGVRGRDLAPLVIDFANEPLLGVYGDDHHGKSPFIANAVRSIVARRKSADEAFVIVFDPKRRHGQLTDVLVEPNLYDEKKSDYYETDFSQMAKRVEQLAMILDKRQPPPGLGWEERRAWRFEGPIIYLVVDDLETIPAQLQVHDQVPAGAPAMPGSGRMVQTWQPLLRHFGNAVDRGLRVIVTHRAADIGSAEIHPSSVLHQLATHPSNRILLGSKADREKVGGVKFELGLPPGRGFALAINDDNGGYIQLAAPPDGM</sequence>
<evidence type="ECO:0000256" key="1">
    <source>
        <dbReference type="ARBA" id="ARBA00004651"/>
    </source>
</evidence>
<dbReference type="NCBIfam" id="TIGR03925">
    <property type="entry name" value="T7SS_EccC_b"/>
    <property type="match status" value="1"/>
</dbReference>
<dbReference type="CDD" id="cd01127">
    <property type="entry name" value="TrwB_TraG_TraD_VirD4"/>
    <property type="match status" value="1"/>
</dbReference>
<dbReference type="Pfam" id="PF01580">
    <property type="entry name" value="FtsK_SpoIIIE"/>
    <property type="match status" value="2"/>
</dbReference>
<keyword evidence="3 10" id="KW-0812">Transmembrane</keyword>
<dbReference type="EMBL" id="CP000385">
    <property type="protein sequence ID" value="ABG11657.1"/>
    <property type="molecule type" value="Genomic_DNA"/>
</dbReference>
<dbReference type="SUPFAM" id="SSF52540">
    <property type="entry name" value="P-loop containing nucleoside triphosphate hydrolases"/>
    <property type="match status" value="1"/>
</dbReference>
<evidence type="ECO:0000256" key="2">
    <source>
        <dbReference type="ARBA" id="ARBA00022475"/>
    </source>
</evidence>
<gene>
    <name evidence="12" type="ordered locus">Mmcs_5557</name>
</gene>
<organism evidence="12">
    <name type="scientific">Mycobacterium sp. (strain MCS)</name>
    <dbReference type="NCBI Taxonomy" id="164756"/>
    <lineage>
        <taxon>Bacteria</taxon>
        <taxon>Bacillati</taxon>
        <taxon>Actinomycetota</taxon>
        <taxon>Actinomycetes</taxon>
        <taxon>Mycobacteriales</taxon>
        <taxon>Mycobacteriaceae</taxon>
        <taxon>Mycobacterium</taxon>
    </lineage>
</organism>
<name>A0A5Q5BTA8_MYCSS</name>
<evidence type="ECO:0000256" key="10">
    <source>
        <dbReference type="SAM" id="Phobius"/>
    </source>
</evidence>
<keyword evidence="12" id="KW-0131">Cell cycle</keyword>
<evidence type="ECO:0000256" key="9">
    <source>
        <dbReference type="PROSITE-ProRule" id="PRU00289"/>
    </source>
</evidence>
<feature type="binding site" evidence="9">
    <location>
        <begin position="501"/>
        <end position="508"/>
    </location>
    <ligand>
        <name>ATP</name>
        <dbReference type="ChEBI" id="CHEBI:30616"/>
    </ligand>
</feature>
<feature type="domain" description="FtsK" evidence="11">
    <location>
        <begin position="478"/>
        <end position="686"/>
    </location>
</feature>
<feature type="transmembrane region" description="Helical" evidence="10">
    <location>
        <begin position="41"/>
        <end position="62"/>
    </location>
</feature>
<evidence type="ECO:0000313" key="12">
    <source>
        <dbReference type="EMBL" id="ABG11657.1"/>
    </source>
</evidence>
<evidence type="ECO:0000256" key="6">
    <source>
        <dbReference type="ARBA" id="ARBA00022840"/>
    </source>
</evidence>
<proteinExistence type="predicted"/>
<evidence type="ECO:0000259" key="11">
    <source>
        <dbReference type="PROSITE" id="PS50901"/>
    </source>
</evidence>
<keyword evidence="12" id="KW-0614">Plasmid</keyword>
<keyword evidence="6 9" id="KW-0067">ATP-binding</keyword>
<keyword evidence="12" id="KW-0132">Cell division</keyword>
<dbReference type="GO" id="GO:0005524">
    <property type="term" value="F:ATP binding"/>
    <property type="evidence" value="ECO:0007669"/>
    <property type="project" value="UniProtKB-UniRule"/>
</dbReference>
<keyword evidence="4" id="KW-0677">Repeat</keyword>
<evidence type="ECO:0000256" key="3">
    <source>
        <dbReference type="ARBA" id="ARBA00022692"/>
    </source>
</evidence>
<dbReference type="InterPro" id="IPR027417">
    <property type="entry name" value="P-loop_NTPase"/>
</dbReference>
<evidence type="ECO:0000256" key="8">
    <source>
        <dbReference type="ARBA" id="ARBA00023136"/>
    </source>
</evidence>
<dbReference type="Gene3D" id="3.40.50.300">
    <property type="entry name" value="P-loop containing nucleotide triphosphate hydrolases"/>
    <property type="match status" value="3"/>
</dbReference>
<evidence type="ECO:0000256" key="4">
    <source>
        <dbReference type="ARBA" id="ARBA00022737"/>
    </source>
</evidence>